<accession>A0A540KY70</accession>
<dbReference type="EMBL" id="VIEB01000870">
    <property type="protein sequence ID" value="TQD79157.1"/>
    <property type="molecule type" value="Genomic_DNA"/>
</dbReference>
<keyword evidence="2" id="KW-1185">Reference proteome</keyword>
<evidence type="ECO:0000313" key="1">
    <source>
        <dbReference type="EMBL" id="TQD79157.1"/>
    </source>
</evidence>
<organism evidence="1 2">
    <name type="scientific">Malus baccata</name>
    <name type="common">Siberian crab apple</name>
    <name type="synonym">Pyrus baccata</name>
    <dbReference type="NCBI Taxonomy" id="106549"/>
    <lineage>
        <taxon>Eukaryota</taxon>
        <taxon>Viridiplantae</taxon>
        <taxon>Streptophyta</taxon>
        <taxon>Embryophyta</taxon>
        <taxon>Tracheophyta</taxon>
        <taxon>Spermatophyta</taxon>
        <taxon>Magnoliopsida</taxon>
        <taxon>eudicotyledons</taxon>
        <taxon>Gunneridae</taxon>
        <taxon>Pentapetalae</taxon>
        <taxon>rosids</taxon>
        <taxon>fabids</taxon>
        <taxon>Rosales</taxon>
        <taxon>Rosaceae</taxon>
        <taxon>Amygdaloideae</taxon>
        <taxon>Maleae</taxon>
        <taxon>Malus</taxon>
    </lineage>
</organism>
<dbReference type="Proteomes" id="UP000315295">
    <property type="component" value="Unassembled WGS sequence"/>
</dbReference>
<comment type="caution">
    <text evidence="1">The sequence shown here is derived from an EMBL/GenBank/DDBJ whole genome shotgun (WGS) entry which is preliminary data.</text>
</comment>
<proteinExistence type="predicted"/>
<evidence type="ECO:0000313" key="2">
    <source>
        <dbReference type="Proteomes" id="UP000315295"/>
    </source>
</evidence>
<name>A0A540KY70_MALBA</name>
<protein>
    <submittedName>
        <fullName evidence="1">Uncharacterized protein</fullName>
    </submittedName>
</protein>
<dbReference type="AlphaFoldDB" id="A0A540KY70"/>
<reference evidence="1 2" key="1">
    <citation type="journal article" date="2019" name="G3 (Bethesda)">
        <title>Sequencing of a Wild Apple (Malus baccata) Genome Unravels the Differences Between Cultivated and Wild Apple Species Regarding Disease Resistance and Cold Tolerance.</title>
        <authorList>
            <person name="Chen X."/>
        </authorList>
    </citation>
    <scope>NUCLEOTIDE SEQUENCE [LARGE SCALE GENOMIC DNA]</scope>
    <source>
        <strain evidence="2">cv. Shandingzi</strain>
        <tissue evidence="1">Leaves</tissue>
    </source>
</reference>
<gene>
    <name evidence="1" type="ORF">C1H46_035285</name>
</gene>
<sequence length="93" mass="10695">MEEMNDGGQLDLEYDFYSETCPETETIVRSTMTQITPTRRMSLLRCCASSSMTCFIQVPFLDIRICARTNSPRPLIFDSPLLYFLTSDSFPTF</sequence>